<evidence type="ECO:0000256" key="1">
    <source>
        <dbReference type="SAM" id="MobiDB-lite"/>
    </source>
</evidence>
<evidence type="ECO:0000313" key="2">
    <source>
        <dbReference type="EMBL" id="CAJ1060241.1"/>
    </source>
</evidence>
<dbReference type="AlphaFoldDB" id="A0AAV1FHS2"/>
<reference evidence="2" key="1">
    <citation type="submission" date="2023-08" db="EMBL/GenBank/DDBJ databases">
        <authorList>
            <person name="Alioto T."/>
            <person name="Alioto T."/>
            <person name="Gomez Garrido J."/>
        </authorList>
    </citation>
    <scope>NUCLEOTIDE SEQUENCE</scope>
</reference>
<protein>
    <submittedName>
        <fullName evidence="2">Uncharacterized protein</fullName>
    </submittedName>
</protein>
<proteinExistence type="predicted"/>
<dbReference type="EMBL" id="OY660870">
    <property type="protein sequence ID" value="CAJ1060241.1"/>
    <property type="molecule type" value="Genomic_DNA"/>
</dbReference>
<feature type="region of interest" description="Disordered" evidence="1">
    <location>
        <begin position="1"/>
        <end position="26"/>
    </location>
</feature>
<sequence length="72" mass="7841">MDERCSLHGGPGARDSDRTSHRGTPPAIVDVLSAGARENGTLKSRIHCAPFFPRRMPGVTVVSNRRQAPFIE</sequence>
<gene>
    <name evidence="2" type="ORF">XNOV1_A007504</name>
</gene>
<accession>A0AAV1FHS2</accession>
<name>A0AAV1FHS2_XYRNO</name>
<keyword evidence="3" id="KW-1185">Reference proteome</keyword>
<dbReference type="Proteomes" id="UP001178508">
    <property type="component" value="Chromosome 7"/>
</dbReference>
<evidence type="ECO:0000313" key="3">
    <source>
        <dbReference type="Proteomes" id="UP001178508"/>
    </source>
</evidence>
<organism evidence="2 3">
    <name type="scientific">Xyrichtys novacula</name>
    <name type="common">Pearly razorfish</name>
    <name type="synonym">Hemipteronotus novacula</name>
    <dbReference type="NCBI Taxonomy" id="13765"/>
    <lineage>
        <taxon>Eukaryota</taxon>
        <taxon>Metazoa</taxon>
        <taxon>Chordata</taxon>
        <taxon>Craniata</taxon>
        <taxon>Vertebrata</taxon>
        <taxon>Euteleostomi</taxon>
        <taxon>Actinopterygii</taxon>
        <taxon>Neopterygii</taxon>
        <taxon>Teleostei</taxon>
        <taxon>Neoteleostei</taxon>
        <taxon>Acanthomorphata</taxon>
        <taxon>Eupercaria</taxon>
        <taxon>Labriformes</taxon>
        <taxon>Labridae</taxon>
        <taxon>Xyrichtys</taxon>
    </lineage>
</organism>